<accession>A0A2D6YGM4</accession>
<dbReference type="InterPro" id="IPR000014">
    <property type="entry name" value="PAS"/>
</dbReference>
<evidence type="ECO:0000256" key="9">
    <source>
        <dbReference type="SAM" id="Coils"/>
    </source>
</evidence>
<dbReference type="GO" id="GO:0000155">
    <property type="term" value="F:phosphorelay sensor kinase activity"/>
    <property type="evidence" value="ECO:0007669"/>
    <property type="project" value="InterPro"/>
</dbReference>
<evidence type="ECO:0000256" key="1">
    <source>
        <dbReference type="ARBA" id="ARBA00000085"/>
    </source>
</evidence>
<dbReference type="Pfam" id="PF02518">
    <property type="entry name" value="HATPase_c"/>
    <property type="match status" value="1"/>
</dbReference>
<evidence type="ECO:0000256" key="5">
    <source>
        <dbReference type="ARBA" id="ARBA00022741"/>
    </source>
</evidence>
<comment type="catalytic activity">
    <reaction evidence="1">
        <text>ATP + protein L-histidine = ADP + protein N-phospho-L-histidine.</text>
        <dbReference type="EC" id="2.7.13.3"/>
    </reaction>
</comment>
<evidence type="ECO:0000259" key="10">
    <source>
        <dbReference type="PROSITE" id="PS50109"/>
    </source>
</evidence>
<dbReference type="Gene3D" id="3.30.565.10">
    <property type="entry name" value="Histidine kinase-like ATPase, C-terminal domain"/>
    <property type="match status" value="1"/>
</dbReference>
<dbReference type="SUPFAM" id="SSF55874">
    <property type="entry name" value="ATPase domain of HSP90 chaperone/DNA topoisomerase II/histidine kinase"/>
    <property type="match status" value="1"/>
</dbReference>
<dbReference type="PANTHER" id="PTHR43065">
    <property type="entry name" value="SENSOR HISTIDINE KINASE"/>
    <property type="match status" value="1"/>
</dbReference>
<name>A0A2D6YGM4_9DELT</name>
<dbReference type="InterPro" id="IPR036890">
    <property type="entry name" value="HATPase_C_sf"/>
</dbReference>
<dbReference type="SUPFAM" id="SSF55785">
    <property type="entry name" value="PYP-like sensor domain (PAS domain)"/>
    <property type="match status" value="1"/>
</dbReference>
<dbReference type="AlphaFoldDB" id="A0A2D6YGM4"/>
<keyword evidence="9" id="KW-0175">Coiled coil</keyword>
<keyword evidence="7" id="KW-0067">ATP-binding</keyword>
<dbReference type="Pfam" id="PF00989">
    <property type="entry name" value="PAS"/>
    <property type="match status" value="1"/>
</dbReference>
<keyword evidence="4" id="KW-0808">Transferase</keyword>
<organism evidence="13 14">
    <name type="scientific">SAR324 cluster bacterium</name>
    <dbReference type="NCBI Taxonomy" id="2024889"/>
    <lineage>
        <taxon>Bacteria</taxon>
        <taxon>Deltaproteobacteria</taxon>
        <taxon>SAR324 cluster</taxon>
    </lineage>
</organism>
<dbReference type="PANTHER" id="PTHR43065:SF10">
    <property type="entry name" value="PEROXIDE STRESS-ACTIVATED HISTIDINE KINASE MAK3"/>
    <property type="match status" value="1"/>
</dbReference>
<dbReference type="InterPro" id="IPR005467">
    <property type="entry name" value="His_kinase_dom"/>
</dbReference>
<proteinExistence type="predicted"/>
<dbReference type="InterPro" id="IPR003661">
    <property type="entry name" value="HisK_dim/P_dom"/>
</dbReference>
<dbReference type="SMART" id="SM00388">
    <property type="entry name" value="HisKA"/>
    <property type="match status" value="1"/>
</dbReference>
<dbReference type="PROSITE" id="PS50112">
    <property type="entry name" value="PAS"/>
    <property type="match status" value="1"/>
</dbReference>
<dbReference type="PROSITE" id="PS50113">
    <property type="entry name" value="PAC"/>
    <property type="match status" value="1"/>
</dbReference>
<dbReference type="EMBL" id="NZEX01000024">
    <property type="protein sequence ID" value="MAH62324.1"/>
    <property type="molecule type" value="Genomic_DNA"/>
</dbReference>
<dbReference type="SUPFAM" id="SSF47384">
    <property type="entry name" value="Homodimeric domain of signal transducing histidine kinase"/>
    <property type="match status" value="1"/>
</dbReference>
<dbReference type="NCBIfam" id="TIGR00229">
    <property type="entry name" value="sensory_box"/>
    <property type="match status" value="1"/>
</dbReference>
<feature type="domain" description="PAC" evidence="12">
    <location>
        <begin position="157"/>
        <end position="209"/>
    </location>
</feature>
<dbReference type="Gene3D" id="3.30.450.20">
    <property type="entry name" value="PAS domain"/>
    <property type="match status" value="1"/>
</dbReference>
<keyword evidence="5" id="KW-0547">Nucleotide-binding</keyword>
<feature type="domain" description="PAS" evidence="11">
    <location>
        <begin position="85"/>
        <end position="129"/>
    </location>
</feature>
<evidence type="ECO:0000256" key="2">
    <source>
        <dbReference type="ARBA" id="ARBA00012438"/>
    </source>
</evidence>
<dbReference type="InterPro" id="IPR003594">
    <property type="entry name" value="HATPase_dom"/>
</dbReference>
<dbReference type="InterPro" id="IPR036097">
    <property type="entry name" value="HisK_dim/P_sf"/>
</dbReference>
<dbReference type="PROSITE" id="PS50109">
    <property type="entry name" value="HIS_KIN"/>
    <property type="match status" value="1"/>
</dbReference>
<dbReference type="GO" id="GO:0005524">
    <property type="term" value="F:ATP binding"/>
    <property type="evidence" value="ECO:0007669"/>
    <property type="project" value="UniProtKB-KW"/>
</dbReference>
<dbReference type="SMART" id="SM00091">
    <property type="entry name" value="PAS"/>
    <property type="match status" value="1"/>
</dbReference>
<keyword evidence="6" id="KW-0418">Kinase</keyword>
<evidence type="ECO:0000256" key="7">
    <source>
        <dbReference type="ARBA" id="ARBA00022840"/>
    </source>
</evidence>
<evidence type="ECO:0000256" key="8">
    <source>
        <dbReference type="ARBA" id="ARBA00023012"/>
    </source>
</evidence>
<gene>
    <name evidence="13" type="ORF">CMN54_02495</name>
</gene>
<dbReference type="InterPro" id="IPR004358">
    <property type="entry name" value="Sig_transdc_His_kin-like_C"/>
</dbReference>
<evidence type="ECO:0000313" key="14">
    <source>
        <dbReference type="Proteomes" id="UP000226525"/>
    </source>
</evidence>
<evidence type="ECO:0000313" key="13">
    <source>
        <dbReference type="EMBL" id="MAH62324.1"/>
    </source>
</evidence>
<keyword evidence="8" id="KW-0902">Two-component regulatory system</keyword>
<protein>
    <recommendedName>
        <fullName evidence="2">histidine kinase</fullName>
        <ecNumber evidence="2">2.7.13.3</ecNumber>
    </recommendedName>
</protein>
<dbReference type="Proteomes" id="UP000226525">
    <property type="component" value="Unassembled WGS sequence"/>
</dbReference>
<dbReference type="CDD" id="cd00130">
    <property type="entry name" value="PAS"/>
    <property type="match status" value="1"/>
</dbReference>
<dbReference type="Pfam" id="PF00512">
    <property type="entry name" value="HisKA"/>
    <property type="match status" value="1"/>
</dbReference>
<dbReference type="Gene3D" id="1.10.287.130">
    <property type="match status" value="1"/>
</dbReference>
<dbReference type="PRINTS" id="PR00344">
    <property type="entry name" value="BCTRLSENSOR"/>
</dbReference>
<evidence type="ECO:0000256" key="6">
    <source>
        <dbReference type="ARBA" id="ARBA00022777"/>
    </source>
</evidence>
<comment type="caution">
    <text evidence="13">The sequence shown here is derived from an EMBL/GenBank/DDBJ whole genome shotgun (WGS) entry which is preliminary data.</text>
</comment>
<dbReference type="InterPro" id="IPR000700">
    <property type="entry name" value="PAS-assoc_C"/>
</dbReference>
<feature type="domain" description="Histidine kinase" evidence="10">
    <location>
        <begin position="222"/>
        <end position="450"/>
    </location>
</feature>
<dbReference type="SMART" id="SM00387">
    <property type="entry name" value="HATPase_c"/>
    <property type="match status" value="1"/>
</dbReference>
<dbReference type="InterPro" id="IPR035965">
    <property type="entry name" value="PAS-like_dom_sf"/>
</dbReference>
<evidence type="ECO:0000259" key="11">
    <source>
        <dbReference type="PROSITE" id="PS50112"/>
    </source>
</evidence>
<evidence type="ECO:0000256" key="3">
    <source>
        <dbReference type="ARBA" id="ARBA00022553"/>
    </source>
</evidence>
<reference evidence="14" key="1">
    <citation type="submission" date="2017-09" db="EMBL/GenBank/DDBJ databases">
        <title>The Reconstruction of 2,631 Draft Metagenome-Assembled Genomes from the Global Oceans.</title>
        <authorList>
            <person name="Tully B.J."/>
            <person name="Graham E.D."/>
            <person name="Heidelberg J.F."/>
        </authorList>
    </citation>
    <scope>NUCLEOTIDE SEQUENCE [LARGE SCALE GENOMIC DNA]</scope>
</reference>
<feature type="coiled-coil region" evidence="9">
    <location>
        <begin position="47"/>
        <end position="85"/>
    </location>
</feature>
<evidence type="ECO:0000256" key="4">
    <source>
        <dbReference type="ARBA" id="ARBA00022679"/>
    </source>
</evidence>
<dbReference type="EC" id="2.7.13.3" evidence="2"/>
<evidence type="ECO:0000259" key="12">
    <source>
        <dbReference type="PROSITE" id="PS50113"/>
    </source>
</evidence>
<sequence>MGNEKRQLAPLNYELPDHSQFLVLDSEEETLDAQLLVQGFEAFNQATQKLQDYYRGIERKVDELNSELARKNRELEQNLLEKDRVKSHLNNIFESSALGIVVTDLQGEILSVNQKALRLLDKMAEEVRGLRLNEILGERVLPLRFTPEFMQSLQQGQEQEMTLRGGAGLSRQLRLHLSLMKSDQNEWLGLIVNIQDITDLRKLEEEAERKNRFTGMGQMAASIAHEIRNPLGSIELFTSLLRKEVQSDSSQQLVHHISSAVQSMNHIISNLLEYTKPRPVAREVIDLHKFLRVNLSFFEQLVEYNDVEMRTDFLATNTKIRGEAELLKQVFHNILINAIQAMVEEGEIRLTTRNVLTDNRKMLERFTHVPLSQRRHGMSLLQVSVEDTGTGMSQEVRKRIFDPFFSTKERGTGLGLAIVHNIIESHGAIIDVESEVDQGTCFTLLFPVAHDDEEIPVDEPTSTLPKERVHY</sequence>
<dbReference type="InterPro" id="IPR013767">
    <property type="entry name" value="PAS_fold"/>
</dbReference>
<keyword evidence="3" id="KW-0597">Phosphoprotein</keyword>
<dbReference type="CDD" id="cd00082">
    <property type="entry name" value="HisKA"/>
    <property type="match status" value="1"/>
</dbReference>